<dbReference type="AlphaFoldDB" id="A0AAU7ZMG5"/>
<dbReference type="EMBL" id="CP132942">
    <property type="protein sequence ID" value="XCB32407.1"/>
    <property type="molecule type" value="Genomic_DNA"/>
</dbReference>
<sequence>MTKPEEESTKKDSAVLTEDLSLGDLFSLVKGGEVETDLKAGLGAEELTELRKKVPKVISWSSIQEGVTDSLEETMHVSVLALLANGWKHYSKFMEDVRRSRGSPETEIVSVLADHSIHSTLHPHVDVRLGGKTVHEIAFDVGLVTTIRGLVLGLKKGEIVSIELGECEWTGKIAVAEVDVLERKLKKLTLPGHLRLQHGIPIPFGREGALSGSES</sequence>
<gene>
    <name evidence="1" type="ORF">RBB77_18480</name>
</gene>
<dbReference type="RefSeq" id="WP_353063253.1">
    <property type="nucleotide sequence ID" value="NZ_CP132942.1"/>
</dbReference>
<accession>A0AAU7ZMG5</accession>
<proteinExistence type="predicted"/>
<evidence type="ECO:0000313" key="1">
    <source>
        <dbReference type="EMBL" id="XCB32407.1"/>
    </source>
</evidence>
<protein>
    <submittedName>
        <fullName evidence="1">Uncharacterized protein</fullName>
    </submittedName>
</protein>
<reference evidence="1" key="2">
    <citation type="journal article" date="2024" name="Environ. Microbiol.">
        <title>Genome analysis and description of Tunturibacter gen. nov. expands the diversity of Terriglobia in tundra soils.</title>
        <authorList>
            <person name="Messyasz A."/>
            <person name="Mannisto M.K."/>
            <person name="Kerkhof L.J."/>
            <person name="Haggblom M.M."/>
        </authorList>
    </citation>
    <scope>NUCLEOTIDE SEQUENCE</scope>
    <source>
        <strain evidence="1">X5P6</strain>
    </source>
</reference>
<organism evidence="1">
    <name type="scientific">Tunturiibacter psychrotolerans</name>
    <dbReference type="NCBI Taxonomy" id="3069686"/>
    <lineage>
        <taxon>Bacteria</taxon>
        <taxon>Pseudomonadati</taxon>
        <taxon>Acidobacteriota</taxon>
        <taxon>Terriglobia</taxon>
        <taxon>Terriglobales</taxon>
        <taxon>Acidobacteriaceae</taxon>
        <taxon>Tunturiibacter</taxon>
    </lineage>
</organism>
<name>A0AAU7ZMG5_9BACT</name>
<dbReference type="KEGG" id="tpsc:RBB77_18480"/>
<reference evidence="1" key="1">
    <citation type="submission" date="2023-08" db="EMBL/GenBank/DDBJ databases">
        <authorList>
            <person name="Messyasz A."/>
            <person name="Mannisto M.K."/>
            <person name="Kerkhof L.J."/>
            <person name="Haggblom M."/>
        </authorList>
    </citation>
    <scope>NUCLEOTIDE SEQUENCE</scope>
    <source>
        <strain evidence="1">X5P6</strain>
    </source>
</reference>